<reference evidence="2 3" key="1">
    <citation type="submission" date="2016-03" db="EMBL/GenBank/DDBJ databases">
        <title>Trachymyrmex septentrionalis WGS genome.</title>
        <authorList>
            <person name="Nygaard S."/>
            <person name="Hu H."/>
            <person name="Boomsma J."/>
            <person name="Zhang G."/>
        </authorList>
    </citation>
    <scope>NUCLEOTIDE SEQUENCE [LARGE SCALE GENOMIC DNA]</scope>
    <source>
        <strain evidence="2">Tsep2-gDNA-1</strain>
        <tissue evidence="2">Whole body</tissue>
    </source>
</reference>
<evidence type="ECO:0000313" key="2">
    <source>
        <dbReference type="EMBL" id="KYN42521.1"/>
    </source>
</evidence>
<keyword evidence="3" id="KW-1185">Reference proteome</keyword>
<proteinExistence type="predicted"/>
<dbReference type="AlphaFoldDB" id="A0A195FQ17"/>
<sequence length="54" mass="6385">TNFLIALKMSNFVPIERHLRQVLLHYFIIKKTAAESHHLLVEAYGDFQQQFSLK</sequence>
<organism evidence="2 3">
    <name type="scientific">Trachymyrmex septentrionalis</name>
    <dbReference type="NCBI Taxonomy" id="34720"/>
    <lineage>
        <taxon>Eukaryota</taxon>
        <taxon>Metazoa</taxon>
        <taxon>Ecdysozoa</taxon>
        <taxon>Arthropoda</taxon>
        <taxon>Hexapoda</taxon>
        <taxon>Insecta</taxon>
        <taxon>Pterygota</taxon>
        <taxon>Neoptera</taxon>
        <taxon>Endopterygota</taxon>
        <taxon>Hymenoptera</taxon>
        <taxon>Apocrita</taxon>
        <taxon>Aculeata</taxon>
        <taxon>Formicoidea</taxon>
        <taxon>Formicidae</taxon>
        <taxon>Myrmicinae</taxon>
        <taxon>Trachymyrmex</taxon>
    </lineage>
</organism>
<dbReference type="Pfam" id="PF17906">
    <property type="entry name" value="HTH_48"/>
    <property type="match status" value="1"/>
</dbReference>
<evidence type="ECO:0000313" key="3">
    <source>
        <dbReference type="Proteomes" id="UP000078541"/>
    </source>
</evidence>
<dbReference type="EMBL" id="KQ981340">
    <property type="protein sequence ID" value="KYN42521.1"/>
    <property type="molecule type" value="Genomic_DNA"/>
</dbReference>
<accession>A0A195FQ17</accession>
<name>A0A195FQ17_9HYME</name>
<dbReference type="Gene3D" id="1.10.10.1450">
    <property type="match status" value="1"/>
</dbReference>
<dbReference type="InterPro" id="IPR041426">
    <property type="entry name" value="Mos1_HTH"/>
</dbReference>
<feature type="non-terminal residue" evidence="2">
    <location>
        <position position="1"/>
    </location>
</feature>
<feature type="domain" description="Mos1 transposase HTH" evidence="1">
    <location>
        <begin position="17"/>
        <end position="46"/>
    </location>
</feature>
<evidence type="ECO:0000259" key="1">
    <source>
        <dbReference type="Pfam" id="PF17906"/>
    </source>
</evidence>
<gene>
    <name evidence="2" type="ORF">ALC56_03067</name>
</gene>
<dbReference type="Proteomes" id="UP000078541">
    <property type="component" value="Unassembled WGS sequence"/>
</dbReference>
<protein>
    <recommendedName>
        <fullName evidence="1">Mos1 transposase HTH domain-containing protein</fullName>
    </recommendedName>
</protein>